<evidence type="ECO:0000256" key="7">
    <source>
        <dbReference type="SAM" id="Phobius"/>
    </source>
</evidence>
<dbReference type="Proteomes" id="UP000567186">
    <property type="component" value="Unassembled WGS sequence"/>
</dbReference>
<dbReference type="GO" id="GO:0005886">
    <property type="term" value="C:plasma membrane"/>
    <property type="evidence" value="ECO:0007669"/>
    <property type="project" value="UniProtKB-SubCell"/>
</dbReference>
<feature type="transmembrane region" description="Helical" evidence="7">
    <location>
        <begin position="263"/>
        <end position="286"/>
    </location>
</feature>
<comment type="subcellular location">
    <subcellularLocation>
        <location evidence="1">Cell membrane</location>
        <topology evidence="1">Multi-pass membrane protein</topology>
    </subcellularLocation>
</comment>
<proteinExistence type="inferred from homology"/>
<reference evidence="8 9" key="1">
    <citation type="submission" date="2020-04" db="EMBL/GenBank/DDBJ databases">
        <title>Marinobacter oceani sp. nov., isolated from marine solar saltern.</title>
        <authorList>
            <person name="Chen X.-Y."/>
        </authorList>
    </citation>
    <scope>NUCLEOTIDE SEQUENCE [LARGE SCALE GENOMIC DNA]</scope>
    <source>
        <strain evidence="8 9">W62</strain>
    </source>
</reference>
<dbReference type="PANTHER" id="PTHR34856:SF2">
    <property type="entry name" value="PROTEIN NRFD"/>
    <property type="match status" value="1"/>
</dbReference>
<name>A0A7Y0RDQ9_9GAMM</name>
<keyword evidence="5 7" id="KW-1133">Transmembrane helix</keyword>
<keyword evidence="3" id="KW-1003">Cell membrane</keyword>
<dbReference type="AlphaFoldDB" id="A0A7Y0RDQ9"/>
<dbReference type="InterPro" id="IPR005614">
    <property type="entry name" value="NrfD-like"/>
</dbReference>
<evidence type="ECO:0000313" key="8">
    <source>
        <dbReference type="EMBL" id="NMT64355.1"/>
    </source>
</evidence>
<sequence length="372" mass="41137">MSLLATEILTPRYELAWYPWAVQYFFMIAISYSALMLSLPGLVFRSERFMPLARLALLVAVTCTLVGPVALLADLHQPARFWHFYANPAPWSWMSIGAFLLPPYVVLTILYGYFAWRPALKARGAEGQDWDAKLARLLCLGNWQTPRLAVIVFGVLAALFACGIMVYTGAEIAILASRPLWNTHWLPVMFVLTGLIAASGLVMLLNRLMAGANSDVYRQGLRVILVAILAAAVVAATWFIQGITGYSPSVQAALESVRHNPDWTAIAVWALSAGVLLFLATVAMLRAPGWQRWAWLLGLLAIHMGWAFRWLVLMEVQTVAKNTAGYYHLAVEAGSYGLLGIIGTFGLWLAVLLIIDILVPWRDVNNARSATY</sequence>
<dbReference type="Gene3D" id="1.20.1630.10">
    <property type="entry name" value="Formate dehydrogenase/DMSO reductase domain"/>
    <property type="match status" value="1"/>
</dbReference>
<comment type="similarity">
    <text evidence="2">Belongs to the NrfD family.</text>
</comment>
<protein>
    <submittedName>
        <fullName evidence="8">Polysulfide reductase NrfD</fullName>
    </submittedName>
</protein>
<evidence type="ECO:0000256" key="3">
    <source>
        <dbReference type="ARBA" id="ARBA00022475"/>
    </source>
</evidence>
<accession>A0A7Y0RDQ9</accession>
<feature type="transmembrane region" description="Helical" evidence="7">
    <location>
        <begin position="55"/>
        <end position="73"/>
    </location>
</feature>
<keyword evidence="9" id="KW-1185">Reference proteome</keyword>
<organism evidence="8 9">
    <name type="scientific">Marinobacter orientalis</name>
    <dbReference type="NCBI Taxonomy" id="1928859"/>
    <lineage>
        <taxon>Bacteria</taxon>
        <taxon>Pseudomonadati</taxon>
        <taxon>Pseudomonadota</taxon>
        <taxon>Gammaproteobacteria</taxon>
        <taxon>Pseudomonadales</taxon>
        <taxon>Marinobacteraceae</taxon>
        <taxon>Marinobacter</taxon>
    </lineage>
</organism>
<evidence type="ECO:0000256" key="1">
    <source>
        <dbReference type="ARBA" id="ARBA00004651"/>
    </source>
</evidence>
<dbReference type="EMBL" id="JABCKY010000004">
    <property type="protein sequence ID" value="NMT64355.1"/>
    <property type="molecule type" value="Genomic_DNA"/>
</dbReference>
<dbReference type="PANTHER" id="PTHR34856">
    <property type="entry name" value="PROTEIN NRFD"/>
    <property type="match status" value="1"/>
</dbReference>
<evidence type="ECO:0000256" key="4">
    <source>
        <dbReference type="ARBA" id="ARBA00022692"/>
    </source>
</evidence>
<dbReference type="InterPro" id="IPR052049">
    <property type="entry name" value="Electron_transfer_protein"/>
</dbReference>
<feature type="transmembrane region" description="Helical" evidence="7">
    <location>
        <begin position="20"/>
        <end position="43"/>
    </location>
</feature>
<feature type="transmembrane region" description="Helical" evidence="7">
    <location>
        <begin position="188"/>
        <end position="209"/>
    </location>
</feature>
<evidence type="ECO:0000313" key="9">
    <source>
        <dbReference type="Proteomes" id="UP000567186"/>
    </source>
</evidence>
<comment type="caution">
    <text evidence="8">The sequence shown here is derived from an EMBL/GenBank/DDBJ whole genome shotgun (WGS) entry which is preliminary data.</text>
</comment>
<evidence type="ECO:0000256" key="6">
    <source>
        <dbReference type="ARBA" id="ARBA00023136"/>
    </source>
</evidence>
<feature type="transmembrane region" description="Helical" evidence="7">
    <location>
        <begin position="148"/>
        <end position="168"/>
    </location>
</feature>
<keyword evidence="4 7" id="KW-0812">Transmembrane</keyword>
<dbReference type="Pfam" id="PF03916">
    <property type="entry name" value="NrfD"/>
    <property type="match status" value="1"/>
</dbReference>
<evidence type="ECO:0000256" key="5">
    <source>
        <dbReference type="ARBA" id="ARBA00022989"/>
    </source>
</evidence>
<dbReference type="OrthoDB" id="9770779at2"/>
<feature type="transmembrane region" description="Helical" evidence="7">
    <location>
        <begin position="333"/>
        <end position="359"/>
    </location>
</feature>
<evidence type="ECO:0000256" key="2">
    <source>
        <dbReference type="ARBA" id="ARBA00008929"/>
    </source>
</evidence>
<gene>
    <name evidence="8" type="primary">nrfD</name>
    <name evidence="8" type="ORF">HIU99_12190</name>
</gene>
<feature type="transmembrane region" description="Helical" evidence="7">
    <location>
        <begin position="221"/>
        <end position="243"/>
    </location>
</feature>
<feature type="transmembrane region" description="Helical" evidence="7">
    <location>
        <begin position="93"/>
        <end position="114"/>
    </location>
</feature>
<feature type="transmembrane region" description="Helical" evidence="7">
    <location>
        <begin position="293"/>
        <end position="313"/>
    </location>
</feature>
<dbReference type="RefSeq" id="WP_135953365.1">
    <property type="nucleotide sequence ID" value="NZ_JABCKY010000004.1"/>
</dbReference>
<keyword evidence="6 7" id="KW-0472">Membrane</keyword>